<sequence length="178" mass="18744">MVYATVRDDGLWKSEDAGQSWSFAMDRPWLEETERDLLTLASVDLETGMGGIWIYAGTEAGLTRVPDCFCRWQDVQPGNAMDALVAGDAPPSEAPLPAGEAVRGLASAPSAPDTLYSALPSGIWTSRDGGVVWLHLMDGSASAVAVHPSDPMQVVAVLDGSLQISRDGGATWAALAVE</sequence>
<dbReference type="Proteomes" id="UP000199377">
    <property type="component" value="Unassembled WGS sequence"/>
</dbReference>
<proteinExistence type="predicted"/>
<accession>A0A1I3Q7K6</accession>
<reference evidence="1 2" key="1">
    <citation type="submission" date="2016-10" db="EMBL/GenBank/DDBJ databases">
        <authorList>
            <person name="de Groot N.N."/>
        </authorList>
    </citation>
    <scope>NUCLEOTIDE SEQUENCE [LARGE SCALE GENOMIC DNA]</scope>
    <source>
        <strain evidence="1 2">CGMCC 1.11030</strain>
    </source>
</reference>
<keyword evidence="2" id="KW-1185">Reference proteome</keyword>
<name>A0A1I3Q7K6_9RHOB</name>
<organism evidence="1 2">
    <name type="scientific">Albimonas pacifica</name>
    <dbReference type="NCBI Taxonomy" id="1114924"/>
    <lineage>
        <taxon>Bacteria</taxon>
        <taxon>Pseudomonadati</taxon>
        <taxon>Pseudomonadota</taxon>
        <taxon>Alphaproteobacteria</taxon>
        <taxon>Rhodobacterales</taxon>
        <taxon>Paracoccaceae</taxon>
        <taxon>Albimonas</taxon>
    </lineage>
</organism>
<dbReference type="Gene3D" id="2.130.10.10">
    <property type="entry name" value="YVTN repeat-like/Quinoprotein amine dehydrogenase"/>
    <property type="match status" value="1"/>
</dbReference>
<evidence type="ECO:0000313" key="2">
    <source>
        <dbReference type="Proteomes" id="UP000199377"/>
    </source>
</evidence>
<evidence type="ECO:0008006" key="3">
    <source>
        <dbReference type="Google" id="ProtNLM"/>
    </source>
</evidence>
<dbReference type="AlphaFoldDB" id="A0A1I3Q7K6"/>
<gene>
    <name evidence="1" type="ORF">SAMN05216258_1288</name>
</gene>
<protein>
    <recommendedName>
        <fullName evidence="3">BNR/Asp-box repeat-containing protein</fullName>
    </recommendedName>
</protein>
<dbReference type="InterPro" id="IPR015943">
    <property type="entry name" value="WD40/YVTN_repeat-like_dom_sf"/>
</dbReference>
<evidence type="ECO:0000313" key="1">
    <source>
        <dbReference type="EMBL" id="SFJ29096.1"/>
    </source>
</evidence>
<dbReference type="SUPFAM" id="SSF110296">
    <property type="entry name" value="Oligoxyloglucan reducing end-specific cellobiohydrolase"/>
    <property type="match status" value="1"/>
</dbReference>
<dbReference type="EMBL" id="FOQH01000028">
    <property type="protein sequence ID" value="SFJ29096.1"/>
    <property type="molecule type" value="Genomic_DNA"/>
</dbReference>
<dbReference type="STRING" id="1114924.SAMN05216258_1288"/>